<feature type="domain" description="VOC" evidence="2">
    <location>
        <begin position="439"/>
        <end position="568"/>
    </location>
</feature>
<dbReference type="PANTHER" id="PTHR35006">
    <property type="entry name" value="GLYOXALASE FAMILY PROTEIN (AFU_ORTHOLOGUE AFUA_5G14830)"/>
    <property type="match status" value="1"/>
</dbReference>
<evidence type="ECO:0000256" key="1">
    <source>
        <dbReference type="SAM" id="MobiDB-lite"/>
    </source>
</evidence>
<dbReference type="Gene3D" id="3.10.180.10">
    <property type="entry name" value="2,3-Dihydroxybiphenyl 1,2-Dioxygenase, domain 1"/>
    <property type="match status" value="1"/>
</dbReference>
<evidence type="ECO:0000259" key="2">
    <source>
        <dbReference type="PROSITE" id="PS51819"/>
    </source>
</evidence>
<name>A0AA38RPW8_9PEZI</name>
<sequence>MSSNHGAAFSPGLERLPAQKWTPPPEPHKPHLPYRRGLNLKIRRHKPASPFGLEYASYDGERKEVGQSQLLETTVADLCHAYPPIEGATVEDDYRELEIIEPLEVKDGHGAQVFVCRLGLEPKEYAAKVYDPLYYGFQDLMWSDLPRDVTYAADGDYSREVAAYEYLGQQSFQGPEIPVFHGSWTFDLPTDECYRDPRTGKTTRPVRMILIEYVNGKTMLEINVARTPVEHRLSVLTRAMEAESRLSFIGLDHNDVTQRNILVCGYESTSQPPTRVCLFDFNIAVVRQRSKDVVEKGIVPEKTKLPVSPVDLWWHAGVFEFGNWLPEDWVDQSKEWRRWMFQQYAGSTDFELPVRSQEHETEMDLHADAEPYNDPSDVWKPTYNAGSFSPGANLEFSDDKQFDHTFAHTSPKRSWGDFQDDGAEPAGELWDSFKQEQRLLGHLSIGVKDYDIAKSFFLAFRPLGMHLVYDSEAAEPGSGIRTLGYGPDKTQELLNIFEYGDEAQPPGRGSHVAFNAPSREAVDEFYKEALVYGGTCDGKPGLRARYGPYYYAAFVISPDGWRLEAVCKKPD</sequence>
<dbReference type="InterPro" id="IPR029068">
    <property type="entry name" value="Glyas_Bleomycin-R_OHBP_Dase"/>
</dbReference>
<accession>A0AA38RPW8</accession>
<organism evidence="3 4">
    <name type="scientific">Coniochaeta hoffmannii</name>
    <dbReference type="NCBI Taxonomy" id="91930"/>
    <lineage>
        <taxon>Eukaryota</taxon>
        <taxon>Fungi</taxon>
        <taxon>Dikarya</taxon>
        <taxon>Ascomycota</taxon>
        <taxon>Pezizomycotina</taxon>
        <taxon>Sordariomycetes</taxon>
        <taxon>Sordariomycetidae</taxon>
        <taxon>Coniochaetales</taxon>
        <taxon>Coniochaetaceae</taxon>
        <taxon>Coniochaeta</taxon>
    </lineage>
</organism>
<dbReference type="Pfam" id="PF00903">
    <property type="entry name" value="Glyoxalase"/>
    <property type="match status" value="1"/>
</dbReference>
<dbReference type="PROSITE" id="PS51819">
    <property type="entry name" value="VOC"/>
    <property type="match status" value="1"/>
</dbReference>
<evidence type="ECO:0000313" key="3">
    <source>
        <dbReference type="EMBL" id="KAJ9152256.1"/>
    </source>
</evidence>
<gene>
    <name evidence="3" type="ORF">NKR19_g4617</name>
</gene>
<dbReference type="PANTHER" id="PTHR35006:SF2">
    <property type="entry name" value="GLYOXALASE FAMILY PROTEIN (AFU_ORTHOLOGUE AFUA_5G14830)"/>
    <property type="match status" value="1"/>
</dbReference>
<dbReference type="InterPro" id="IPR004360">
    <property type="entry name" value="Glyas_Fos-R_dOase_dom"/>
</dbReference>
<keyword evidence="4" id="KW-1185">Reference proteome</keyword>
<dbReference type="Proteomes" id="UP001174691">
    <property type="component" value="Unassembled WGS sequence"/>
</dbReference>
<dbReference type="InterPro" id="IPR037523">
    <property type="entry name" value="VOC_core"/>
</dbReference>
<dbReference type="SUPFAM" id="SSF54593">
    <property type="entry name" value="Glyoxalase/Bleomycin resistance protein/Dihydroxybiphenyl dioxygenase"/>
    <property type="match status" value="1"/>
</dbReference>
<reference evidence="3" key="1">
    <citation type="submission" date="2022-07" db="EMBL/GenBank/DDBJ databases">
        <title>Fungi with potential for degradation of polypropylene.</title>
        <authorList>
            <person name="Gostincar C."/>
        </authorList>
    </citation>
    <scope>NUCLEOTIDE SEQUENCE</scope>
    <source>
        <strain evidence="3">EXF-13287</strain>
    </source>
</reference>
<feature type="region of interest" description="Disordered" evidence="1">
    <location>
        <begin position="1"/>
        <end position="33"/>
    </location>
</feature>
<dbReference type="InterPro" id="IPR011009">
    <property type="entry name" value="Kinase-like_dom_sf"/>
</dbReference>
<protein>
    <recommendedName>
        <fullName evidence="2">VOC domain-containing protein</fullName>
    </recommendedName>
</protein>
<dbReference type="SUPFAM" id="SSF56112">
    <property type="entry name" value="Protein kinase-like (PK-like)"/>
    <property type="match status" value="1"/>
</dbReference>
<proteinExistence type="predicted"/>
<evidence type="ECO:0000313" key="4">
    <source>
        <dbReference type="Proteomes" id="UP001174691"/>
    </source>
</evidence>
<dbReference type="CDD" id="cd07262">
    <property type="entry name" value="VOC_like"/>
    <property type="match status" value="1"/>
</dbReference>
<dbReference type="EMBL" id="JANBVN010000058">
    <property type="protein sequence ID" value="KAJ9152256.1"/>
    <property type="molecule type" value="Genomic_DNA"/>
</dbReference>
<dbReference type="AlphaFoldDB" id="A0AA38RPW8"/>
<comment type="caution">
    <text evidence="3">The sequence shown here is derived from an EMBL/GenBank/DDBJ whole genome shotgun (WGS) entry which is preliminary data.</text>
</comment>